<dbReference type="OrthoDB" id="5841748at2759"/>
<comment type="similarity">
    <text evidence="1">Belongs to the peptidase M28 family. M28B subfamily.</text>
</comment>
<dbReference type="SUPFAM" id="SSF53187">
    <property type="entry name" value="Zn-dependent exopeptidases"/>
    <property type="match status" value="1"/>
</dbReference>
<dbReference type="PANTHER" id="PTHR10404">
    <property type="entry name" value="N-ACETYLATED-ALPHA-LINKED ACIDIC DIPEPTIDASE"/>
    <property type="match status" value="1"/>
</dbReference>
<dbReference type="InterPro" id="IPR007484">
    <property type="entry name" value="Peptidase_M28"/>
</dbReference>
<keyword evidence="6" id="KW-1185">Reference proteome</keyword>
<dbReference type="EMBL" id="AZBU02000001">
    <property type="protein sequence ID" value="TMS39581.1"/>
    <property type="molecule type" value="Genomic_DNA"/>
</dbReference>
<feature type="chain" id="PRO_5020269616" description="Peptidase M28 domain-containing protein" evidence="2">
    <location>
        <begin position="21"/>
        <end position="719"/>
    </location>
</feature>
<dbReference type="Pfam" id="PF04389">
    <property type="entry name" value="Peptidase_M28"/>
    <property type="match status" value="1"/>
</dbReference>
<dbReference type="FunFam" id="3.40.630.10:FF:000101">
    <property type="entry name" value="N-acetylated alpha-linked acidic dipeptidase like 1"/>
    <property type="match status" value="1"/>
</dbReference>
<evidence type="ECO:0000259" key="3">
    <source>
        <dbReference type="Pfam" id="PF04253"/>
    </source>
</evidence>
<dbReference type="InterPro" id="IPR046450">
    <property type="entry name" value="PA_dom_sf"/>
</dbReference>
<evidence type="ECO:0000256" key="1">
    <source>
        <dbReference type="ARBA" id="ARBA00005634"/>
    </source>
</evidence>
<dbReference type="SUPFAM" id="SSF47672">
    <property type="entry name" value="Transferrin receptor-like dimerisation domain"/>
    <property type="match status" value="1"/>
</dbReference>
<gene>
    <name evidence="5" type="ORF">L596_006081</name>
</gene>
<feature type="signal peptide" evidence="2">
    <location>
        <begin position="1"/>
        <end position="20"/>
    </location>
</feature>
<dbReference type="Gene3D" id="1.20.930.40">
    <property type="entry name" value="Transferrin receptor-like, dimerisation domain"/>
    <property type="match status" value="1"/>
</dbReference>
<dbReference type="EMBL" id="CM016762">
    <property type="protein sequence ID" value="TMS39581.1"/>
    <property type="molecule type" value="Genomic_DNA"/>
</dbReference>
<protein>
    <recommendedName>
        <fullName evidence="7">Peptidase M28 domain-containing protein</fullName>
    </recommendedName>
</protein>
<dbReference type="PANTHER" id="PTHR10404:SF77">
    <property type="entry name" value="GLUTAMATE CARBOXYPEPTIDASE 2 HOMOLOG"/>
    <property type="match status" value="1"/>
</dbReference>
<proteinExistence type="inferred from homology"/>
<dbReference type="InterPro" id="IPR039373">
    <property type="entry name" value="Peptidase_M28B"/>
</dbReference>
<name>A0A4U8V145_STECR</name>
<evidence type="ECO:0000313" key="5">
    <source>
        <dbReference type="EMBL" id="TMS39581.1"/>
    </source>
</evidence>
<dbReference type="AlphaFoldDB" id="A0A4U8V145"/>
<reference evidence="5 6" key="1">
    <citation type="journal article" date="2015" name="Genome Biol.">
        <title>Comparative genomics of Steinernema reveals deeply conserved gene regulatory networks.</title>
        <authorList>
            <person name="Dillman A.R."/>
            <person name="Macchietto M."/>
            <person name="Porter C.F."/>
            <person name="Rogers A."/>
            <person name="Williams B."/>
            <person name="Antoshechkin I."/>
            <person name="Lee M.M."/>
            <person name="Goodwin Z."/>
            <person name="Lu X."/>
            <person name="Lewis E.E."/>
            <person name="Goodrich-Blair H."/>
            <person name="Stock S.P."/>
            <person name="Adams B.J."/>
            <person name="Sternberg P.W."/>
            <person name="Mortazavi A."/>
        </authorList>
    </citation>
    <scope>NUCLEOTIDE SEQUENCE [LARGE SCALE GENOMIC DNA]</scope>
    <source>
        <strain evidence="5 6">ALL</strain>
    </source>
</reference>
<keyword evidence="2" id="KW-0732">Signal</keyword>
<dbReference type="SUPFAM" id="SSF52025">
    <property type="entry name" value="PA domain"/>
    <property type="match status" value="1"/>
</dbReference>
<organism evidence="5 6">
    <name type="scientific">Steinernema carpocapsae</name>
    <name type="common">Entomopathogenic nematode</name>
    <dbReference type="NCBI Taxonomy" id="34508"/>
    <lineage>
        <taxon>Eukaryota</taxon>
        <taxon>Metazoa</taxon>
        <taxon>Ecdysozoa</taxon>
        <taxon>Nematoda</taxon>
        <taxon>Chromadorea</taxon>
        <taxon>Rhabditida</taxon>
        <taxon>Tylenchina</taxon>
        <taxon>Panagrolaimomorpha</taxon>
        <taxon>Strongyloidoidea</taxon>
        <taxon>Steinernematidae</taxon>
        <taxon>Steinernema</taxon>
    </lineage>
</organism>
<dbReference type="STRING" id="34508.A0A4U8V145"/>
<evidence type="ECO:0000259" key="4">
    <source>
        <dbReference type="Pfam" id="PF04389"/>
    </source>
</evidence>
<feature type="domain" description="Transferrin receptor-like dimerisation" evidence="3">
    <location>
        <begin position="599"/>
        <end position="715"/>
    </location>
</feature>
<dbReference type="Proteomes" id="UP000298663">
    <property type="component" value="Chromosome X"/>
</dbReference>
<evidence type="ECO:0008006" key="7">
    <source>
        <dbReference type="Google" id="ProtNLM"/>
    </source>
</evidence>
<dbReference type="Pfam" id="PF04253">
    <property type="entry name" value="TFR_dimer"/>
    <property type="match status" value="1"/>
</dbReference>
<evidence type="ECO:0000256" key="2">
    <source>
        <dbReference type="SAM" id="SignalP"/>
    </source>
</evidence>
<evidence type="ECO:0000313" key="6">
    <source>
        <dbReference type="Proteomes" id="UP000298663"/>
    </source>
</evidence>
<dbReference type="InterPro" id="IPR036757">
    <property type="entry name" value="TFR-like_dimer_dom_sf"/>
</dbReference>
<dbReference type="Gene3D" id="3.50.30.30">
    <property type="match status" value="1"/>
</dbReference>
<feature type="domain" description="Peptidase M28" evidence="4">
    <location>
        <begin position="329"/>
        <end position="529"/>
    </location>
</feature>
<sequence length="719" mass="81371">MVWFPTGLRALLLAVVSALAYKDGLDPKIMEALQENIKWTNIRDNLQQFTMYPHYPGTPNNYRMAEEIVHNWKNAGLENVHYIDYDALIPYPNYDRPNRMTVLSKTGAEIYKTTGRTPVVIPKEQGYPGADLDWAGFSTNGTVIGDVLFCNLGNSGDYEAIEAMGISLKGKICLVRYSNVNKKPLFPSNAGILGMIIYSDPKDVAREGTKPENVYPNTKYLPPDAAQHPTLRGNWYGDYPNPSFPAKKDLFNYETVESLRSRGEMANFPVLPISYGAAYEILSRMDGPQVPAAWQGGLNVTYRMGPTMKSGVQVKIEVHAKLETSTIRNFVGYIRGSEEPDKYVMLGNHYDAWVYGSVDPMSGTAVLAEVARSIVQTMKEQNWKPKRTLMFCGWDGEEQGMIGSVEFVEEFVNQLQDRTVVYLNVDNVHANGSLHVSTIPSLYRISTETAKLVANPMTREINAGRTNLYDSWNYYYPGNLSYYPEAPWMPHPFGNSDHAGFIDYAGLPFSHISYQGRDSYLFPLYHTLYETPFLNEHIFDMRNLSLHRAVGQYWSLMAYQFADLPELPLDIQMFAKALYEDFVPKLKNDIFRLLRKVPEANKAVKQAMLLMNDAEKLLRDTKRFEQIHFAASAHNDRVMGFHKCFINPRGVMGNISFRNVIFSNASQNSVFNLVRGLIKQLAEAKTTAEKEKLGHELAYQVSIIQYSLKCASATLADLI</sequence>
<accession>A0A4U8V145</accession>
<dbReference type="InterPro" id="IPR007365">
    <property type="entry name" value="TFR-like_dimer_dom"/>
</dbReference>
<dbReference type="GO" id="GO:0004180">
    <property type="term" value="F:carboxypeptidase activity"/>
    <property type="evidence" value="ECO:0007669"/>
    <property type="project" value="TreeGrafter"/>
</dbReference>
<dbReference type="Gene3D" id="3.40.630.10">
    <property type="entry name" value="Zn peptidases"/>
    <property type="match status" value="1"/>
</dbReference>
<reference evidence="5 6" key="2">
    <citation type="journal article" date="2019" name="G3 (Bethesda)">
        <title>Hybrid Assembly of the Genome of the Entomopathogenic Nematode Steinernema carpocapsae Identifies the X-Chromosome.</title>
        <authorList>
            <person name="Serra L."/>
            <person name="Macchietto M."/>
            <person name="Macias-Munoz A."/>
            <person name="McGill C.J."/>
            <person name="Rodriguez I.M."/>
            <person name="Rodriguez B."/>
            <person name="Murad R."/>
            <person name="Mortazavi A."/>
        </authorList>
    </citation>
    <scope>NUCLEOTIDE SEQUENCE [LARGE SCALE GENOMIC DNA]</scope>
    <source>
        <strain evidence="5 6">ALL</strain>
    </source>
</reference>
<comment type="caution">
    <text evidence="5">The sequence shown here is derived from an EMBL/GenBank/DDBJ whole genome shotgun (WGS) entry which is preliminary data.</text>
</comment>